<dbReference type="InterPro" id="IPR056648">
    <property type="entry name" value="DUF7746"/>
</dbReference>
<dbReference type="InterPro" id="IPR056010">
    <property type="entry name" value="DUF7588"/>
</dbReference>
<accession>A0ABY9DKV3</accession>
<keyword evidence="1" id="KW-0862">Zinc</keyword>
<feature type="region of interest" description="Disordered" evidence="2">
    <location>
        <begin position="91"/>
        <end position="145"/>
    </location>
</feature>
<name>A0ABY9DKV3_VITVI</name>
<keyword evidence="5" id="KW-1185">Reference proteome</keyword>
<dbReference type="SMART" id="SM00343">
    <property type="entry name" value="ZnF_C2HC"/>
    <property type="match status" value="1"/>
</dbReference>
<proteinExistence type="predicted"/>
<reference evidence="4 5" key="1">
    <citation type="journal article" date="2023" name="Hortic Res">
        <title>The complete reference genome for grapevine (Vitis vinifera L.) genetics and breeding.</title>
        <authorList>
            <person name="Shi X."/>
            <person name="Cao S."/>
            <person name="Wang X."/>
            <person name="Huang S."/>
            <person name="Wang Y."/>
            <person name="Liu Z."/>
            <person name="Liu W."/>
            <person name="Leng X."/>
            <person name="Peng Y."/>
            <person name="Wang N."/>
            <person name="Wang Y."/>
            <person name="Ma Z."/>
            <person name="Xu X."/>
            <person name="Zhang F."/>
            <person name="Xue H."/>
            <person name="Zhong H."/>
            <person name="Wang Y."/>
            <person name="Zhang K."/>
            <person name="Velt A."/>
            <person name="Avia K."/>
            <person name="Holtgrawe D."/>
            <person name="Grimplet J."/>
            <person name="Matus J.T."/>
            <person name="Ware D."/>
            <person name="Wu X."/>
            <person name="Wang H."/>
            <person name="Liu C."/>
            <person name="Fang Y."/>
            <person name="Rustenholz C."/>
            <person name="Cheng Z."/>
            <person name="Xiao H."/>
            <person name="Zhou Y."/>
        </authorList>
    </citation>
    <scope>NUCLEOTIDE SEQUENCE [LARGE SCALE GENOMIC DNA]</scope>
    <source>
        <strain evidence="5">cv. Pinot noir / PN40024</strain>
        <tissue evidence="4">Leaf</tissue>
    </source>
</reference>
<evidence type="ECO:0000313" key="5">
    <source>
        <dbReference type="Proteomes" id="UP001227230"/>
    </source>
</evidence>
<dbReference type="Pfam" id="PF22909">
    <property type="entry name" value="Caulimovir_coat_dom"/>
    <property type="match status" value="1"/>
</dbReference>
<dbReference type="EMBL" id="CP126663">
    <property type="protein sequence ID" value="WKA07334.1"/>
    <property type="molecule type" value="Genomic_DNA"/>
</dbReference>
<dbReference type="SUPFAM" id="SSF57756">
    <property type="entry name" value="Retrovirus zinc finger-like domains"/>
    <property type="match status" value="1"/>
</dbReference>
<dbReference type="InterPro" id="IPR036875">
    <property type="entry name" value="Znf_CCHC_sf"/>
</dbReference>
<dbReference type="Pfam" id="PF24925">
    <property type="entry name" value="DUF7746"/>
    <property type="match status" value="1"/>
</dbReference>
<evidence type="ECO:0000313" key="4">
    <source>
        <dbReference type="EMBL" id="WKA07334.1"/>
    </source>
</evidence>
<feature type="domain" description="CCHC-type" evidence="3">
    <location>
        <begin position="157"/>
        <end position="171"/>
    </location>
</feature>
<dbReference type="PROSITE" id="PS50158">
    <property type="entry name" value="ZF_CCHC"/>
    <property type="match status" value="1"/>
</dbReference>
<protein>
    <recommendedName>
        <fullName evidence="3">CCHC-type domain-containing protein</fullName>
    </recommendedName>
</protein>
<dbReference type="InterPro" id="IPR001878">
    <property type="entry name" value="Znf_CCHC"/>
</dbReference>
<dbReference type="Proteomes" id="UP001227230">
    <property type="component" value="Chromosome 16"/>
</dbReference>
<evidence type="ECO:0000259" key="3">
    <source>
        <dbReference type="PROSITE" id="PS50158"/>
    </source>
</evidence>
<keyword evidence="1" id="KW-0863">Zinc-finger</keyword>
<dbReference type="Gene3D" id="4.10.60.10">
    <property type="entry name" value="Zinc finger, CCHC-type"/>
    <property type="match status" value="1"/>
</dbReference>
<organism evidence="4 5">
    <name type="scientific">Vitis vinifera</name>
    <name type="common">Grape</name>
    <dbReference type="NCBI Taxonomy" id="29760"/>
    <lineage>
        <taxon>Eukaryota</taxon>
        <taxon>Viridiplantae</taxon>
        <taxon>Streptophyta</taxon>
        <taxon>Embryophyta</taxon>
        <taxon>Tracheophyta</taxon>
        <taxon>Spermatophyta</taxon>
        <taxon>Magnoliopsida</taxon>
        <taxon>eudicotyledons</taxon>
        <taxon>Gunneridae</taxon>
        <taxon>Pentapetalae</taxon>
        <taxon>rosids</taxon>
        <taxon>Vitales</taxon>
        <taxon>Vitaceae</taxon>
        <taxon>Viteae</taxon>
        <taxon>Vitis</taxon>
    </lineage>
</organism>
<dbReference type="Pfam" id="PF24496">
    <property type="entry name" value="DUF7588"/>
    <property type="match status" value="1"/>
</dbReference>
<dbReference type="PANTHER" id="PTHR33054">
    <property type="entry name" value="CCHC-TYPE DOMAIN-CONTAINING PROTEIN"/>
    <property type="match status" value="1"/>
</dbReference>
<evidence type="ECO:0000256" key="2">
    <source>
        <dbReference type="SAM" id="MobiDB-lite"/>
    </source>
</evidence>
<gene>
    <name evidence="4" type="ORF">VitviT2T_025175</name>
</gene>
<feature type="compositionally biased region" description="Low complexity" evidence="2">
    <location>
        <begin position="91"/>
        <end position="101"/>
    </location>
</feature>
<feature type="region of interest" description="Disordered" evidence="2">
    <location>
        <begin position="199"/>
        <end position="230"/>
    </location>
</feature>
<dbReference type="PANTHER" id="PTHR33054:SF9">
    <property type="entry name" value="CCHC-TYPE DOMAIN-CONTAINING PROTEIN"/>
    <property type="match status" value="1"/>
</dbReference>
<feature type="compositionally biased region" description="Low complexity" evidence="2">
    <location>
        <begin position="214"/>
        <end position="226"/>
    </location>
</feature>
<dbReference type="Pfam" id="PF00098">
    <property type="entry name" value="zf-CCHC"/>
    <property type="match status" value="1"/>
</dbReference>
<sequence>MLRSDCNQSFWKEKFISGLPKLFSERIRIKIREQYNGQIPYDKLTYGEIISIVTGEGIKLCNDFKLKQQMKNEQKIYKNEFGSFCSQFGFSQKETMPPSKQKPSRKPSKDKFYHSKRGTYDNYRMNDTKQSRHVQRRVNKDTQKKVETPLDVKPIICFKCGKVGHYKKDCRVKQKINNLSVSDDLKNMLCKVMLNSDSESRTDSDIEDDINQLDSSGDVSSQSSSDQDVRIKGNCNCRPKTINIISQDQEFILDTLRKVEDEKTKQNLYEVFKKSVVKVEAKKTVNSYNLNDILNRFDQQSPKDVSIKELHEEVKQHKKEIKELRQFISLGLSDLQDQINRIGNQEIHTDIPESSHVNDNETNTFLNTEQLKIAFKKVWFLFLYAKRLGRYETLERKLESVDFHKLMLNAQASFSPLENGEKNPFTPLVNEKLSKDEQECIIFRMFHQRNEILSTLNPDIYHLICEKARSSAEEKQVFISAYLQDLHVHLSVIPGLCVPGLNLIKEMEFDGSKICRNINEPLLHQHNNKQLCNCNRNFTISRVCIDLQHYQPINLAFKEEVITLTLNESTQESQQDESPVMSPTYSQMINTISLSDEDFEINKDLLRKDFYSEVNKQRNDWFFSTVPKVIRTIYQEEFYAYLRQEKKNIKFWIWFELFKQEEYPNYPFKRIKVTSSNNENKPYEFSKDFQENPQVNQAFVDRINQKIKDNLVTPLTVQPDKRINMVKGDISSEEEADELIKMFEEPHNQIINNLETFKTRNYYPRPTFPDMQFEERNQYTQASYTSGTIYEWNIDGMTEYNILTKFQEMTMVSTAYKLNNRLPDHAVAQTIVVGFTGQLKGWWDNYLTFDDRNSILKAYRINESNEVVKDEDGQDIEDAVATLIYSISKKCRSSILKMKINIMLGWKNIAIRSPFRSFAEENGFCKFLF</sequence>
<keyword evidence="1" id="KW-0479">Metal-binding</keyword>
<evidence type="ECO:0000256" key="1">
    <source>
        <dbReference type="PROSITE-ProRule" id="PRU00047"/>
    </source>
</evidence>